<proteinExistence type="predicted"/>
<dbReference type="InterPro" id="IPR003593">
    <property type="entry name" value="AAA+_ATPase"/>
</dbReference>
<dbReference type="GO" id="GO:0016887">
    <property type="term" value="F:ATP hydrolysis activity"/>
    <property type="evidence" value="ECO:0007669"/>
    <property type="project" value="InterPro"/>
</dbReference>
<protein>
    <submittedName>
        <fullName evidence="8">Sulfonate transport system ATP-binding protein</fullName>
    </submittedName>
</protein>
<comment type="caution">
    <text evidence="8">The sequence shown here is derived from an EMBL/GenBank/DDBJ whole genome shotgun (WGS) entry which is preliminary data.</text>
</comment>
<gene>
    <name evidence="8" type="ORF">CLV97_10162</name>
</gene>
<keyword evidence="9" id="KW-1185">Reference proteome</keyword>
<reference evidence="8 9" key="1">
    <citation type="submission" date="2018-03" db="EMBL/GenBank/DDBJ databases">
        <title>Genomic Encyclopedia of Archaeal and Bacterial Type Strains, Phase II (KMG-II): from individual species to whole genera.</title>
        <authorList>
            <person name="Goeker M."/>
        </authorList>
    </citation>
    <scope>NUCLEOTIDE SEQUENCE [LARGE SCALE GENOMIC DNA]</scope>
    <source>
        <strain evidence="8 9">DSM 44946</strain>
    </source>
</reference>
<evidence type="ECO:0000256" key="3">
    <source>
        <dbReference type="ARBA" id="ARBA00022741"/>
    </source>
</evidence>
<evidence type="ECO:0000313" key="9">
    <source>
        <dbReference type="Proteomes" id="UP000237797"/>
    </source>
</evidence>
<dbReference type="PROSITE" id="PS50893">
    <property type="entry name" value="ABC_TRANSPORTER_2"/>
    <property type="match status" value="1"/>
</dbReference>
<dbReference type="OrthoDB" id="9802264at2"/>
<dbReference type="InterPro" id="IPR017871">
    <property type="entry name" value="ABC_transporter-like_CS"/>
</dbReference>
<dbReference type="EMBL" id="PVNE01000001">
    <property type="protein sequence ID" value="PRX42574.1"/>
    <property type="molecule type" value="Genomic_DNA"/>
</dbReference>
<dbReference type="InterPro" id="IPR003439">
    <property type="entry name" value="ABC_transporter-like_ATP-bd"/>
</dbReference>
<evidence type="ECO:0000256" key="6">
    <source>
        <dbReference type="ARBA" id="ARBA00023136"/>
    </source>
</evidence>
<evidence type="ECO:0000256" key="5">
    <source>
        <dbReference type="ARBA" id="ARBA00022967"/>
    </source>
</evidence>
<dbReference type="Gene3D" id="3.40.50.300">
    <property type="entry name" value="P-loop containing nucleotide triphosphate hydrolases"/>
    <property type="match status" value="1"/>
</dbReference>
<feature type="domain" description="ABC transporter" evidence="7">
    <location>
        <begin position="10"/>
        <end position="233"/>
    </location>
</feature>
<keyword evidence="4 8" id="KW-0067">ATP-binding</keyword>
<dbReference type="GO" id="GO:0005524">
    <property type="term" value="F:ATP binding"/>
    <property type="evidence" value="ECO:0007669"/>
    <property type="project" value="UniProtKB-KW"/>
</dbReference>
<keyword evidence="3" id="KW-0547">Nucleotide-binding</keyword>
<dbReference type="InterPro" id="IPR050166">
    <property type="entry name" value="ABC_transporter_ATP-bind"/>
</dbReference>
<dbReference type="Pfam" id="PF00005">
    <property type="entry name" value="ABC_tran"/>
    <property type="match status" value="1"/>
</dbReference>
<dbReference type="PANTHER" id="PTHR42788">
    <property type="entry name" value="TAURINE IMPORT ATP-BINDING PROTEIN-RELATED"/>
    <property type="match status" value="1"/>
</dbReference>
<dbReference type="PROSITE" id="PS00211">
    <property type="entry name" value="ABC_TRANSPORTER_1"/>
    <property type="match status" value="1"/>
</dbReference>
<dbReference type="SMART" id="SM00382">
    <property type="entry name" value="AAA"/>
    <property type="match status" value="1"/>
</dbReference>
<evidence type="ECO:0000259" key="7">
    <source>
        <dbReference type="PROSITE" id="PS50893"/>
    </source>
</evidence>
<keyword evidence="1" id="KW-0813">Transport</keyword>
<dbReference type="SUPFAM" id="SSF52540">
    <property type="entry name" value="P-loop containing nucleoside triphosphate hydrolases"/>
    <property type="match status" value="1"/>
</dbReference>
<dbReference type="PANTHER" id="PTHR42788:SF17">
    <property type="entry name" value="ALIPHATIC SULFONATES IMPORT ATP-BINDING PROTEIN SSUB"/>
    <property type="match status" value="1"/>
</dbReference>
<keyword evidence="6" id="KW-0472">Membrane</keyword>
<evidence type="ECO:0000256" key="1">
    <source>
        <dbReference type="ARBA" id="ARBA00022448"/>
    </source>
</evidence>
<keyword evidence="2" id="KW-1003">Cell membrane</keyword>
<dbReference type="InterPro" id="IPR027417">
    <property type="entry name" value="P-loop_NTPase"/>
</dbReference>
<evidence type="ECO:0000256" key="4">
    <source>
        <dbReference type="ARBA" id="ARBA00022840"/>
    </source>
</evidence>
<dbReference type="RefSeq" id="WP_106343528.1">
    <property type="nucleotide sequence ID" value="NZ_PVNE01000001.1"/>
</dbReference>
<organism evidence="8 9">
    <name type="scientific">Planifilum fimeticola</name>
    <dbReference type="NCBI Taxonomy" id="201975"/>
    <lineage>
        <taxon>Bacteria</taxon>
        <taxon>Bacillati</taxon>
        <taxon>Bacillota</taxon>
        <taxon>Bacilli</taxon>
        <taxon>Bacillales</taxon>
        <taxon>Thermoactinomycetaceae</taxon>
        <taxon>Planifilum</taxon>
    </lineage>
</organism>
<keyword evidence="5" id="KW-1278">Translocase</keyword>
<accession>A0A2T0LJ94</accession>
<dbReference type="AlphaFoldDB" id="A0A2T0LJ94"/>
<evidence type="ECO:0000256" key="2">
    <source>
        <dbReference type="ARBA" id="ARBA00022475"/>
    </source>
</evidence>
<evidence type="ECO:0000313" key="8">
    <source>
        <dbReference type="EMBL" id="PRX42574.1"/>
    </source>
</evidence>
<name>A0A2T0LJ94_9BACL</name>
<dbReference type="CDD" id="cd03293">
    <property type="entry name" value="ABC_NrtD_SsuB_transporters"/>
    <property type="match status" value="1"/>
</dbReference>
<dbReference type="Proteomes" id="UP000237797">
    <property type="component" value="Unassembled WGS sequence"/>
</dbReference>
<sequence>MEQVPGGTRLEITGLQKRFGERPVLNGVDLQVNAGEFVAIVGRSGCGKSTLLRLIAGLETPTVGSIALDGAPVRGLNPAVRVMFQEPRLLPWQKVADNVALGIDGEREKEKRTAEALDQAGLAEFGEEWPAVLSGGQRQRVALARALVSRPRLLLLDEPLGALDALTRIEMQRLIEALWREQGFTALLVTHDVEEAVALADRVVLLEGGKIALDLKVSLPRPRQRSSAKFASLVGRILDRVMQSPVNSRQIL</sequence>